<comment type="subcellular location">
    <subcellularLocation>
        <location evidence="1">Cytoplasm</location>
        <location evidence="1">Nucleoid</location>
    </subcellularLocation>
</comment>
<keyword evidence="8" id="KW-1185">Reference proteome</keyword>
<comment type="similarity">
    <text evidence="2">Belongs to the ParB family.</text>
</comment>
<keyword evidence="3" id="KW-0159">Chromosome partition</keyword>
<dbReference type="GO" id="GO:0045881">
    <property type="term" value="P:positive regulation of sporulation resulting in formation of a cellular spore"/>
    <property type="evidence" value="ECO:0007669"/>
    <property type="project" value="TreeGrafter"/>
</dbReference>
<dbReference type="EMBL" id="VOGB01000003">
    <property type="protein sequence ID" value="MQM71898.1"/>
    <property type="molecule type" value="Genomic_DNA"/>
</dbReference>
<feature type="compositionally biased region" description="Basic residues" evidence="5">
    <location>
        <begin position="237"/>
        <end position="247"/>
    </location>
</feature>
<protein>
    <submittedName>
        <fullName evidence="7">ParB/RepB/Spo0J family partition protein</fullName>
    </submittedName>
</protein>
<evidence type="ECO:0000256" key="4">
    <source>
        <dbReference type="ARBA" id="ARBA00023125"/>
    </source>
</evidence>
<evidence type="ECO:0000313" key="8">
    <source>
        <dbReference type="Proteomes" id="UP000473648"/>
    </source>
</evidence>
<evidence type="ECO:0000256" key="2">
    <source>
        <dbReference type="ARBA" id="ARBA00006295"/>
    </source>
</evidence>
<dbReference type="InterPro" id="IPR041468">
    <property type="entry name" value="HTH_ParB/Spo0J"/>
</dbReference>
<dbReference type="PANTHER" id="PTHR33375">
    <property type="entry name" value="CHROMOSOME-PARTITIONING PROTEIN PARB-RELATED"/>
    <property type="match status" value="1"/>
</dbReference>
<evidence type="ECO:0000259" key="6">
    <source>
        <dbReference type="SMART" id="SM00470"/>
    </source>
</evidence>
<accession>A0A6L5GP59</accession>
<dbReference type="InterPro" id="IPR057240">
    <property type="entry name" value="ParB_dimer_C"/>
</dbReference>
<dbReference type="PANTHER" id="PTHR33375:SF1">
    <property type="entry name" value="CHROMOSOME-PARTITIONING PROTEIN PARB-RELATED"/>
    <property type="match status" value="1"/>
</dbReference>
<dbReference type="GO" id="GO:0005694">
    <property type="term" value="C:chromosome"/>
    <property type="evidence" value="ECO:0007669"/>
    <property type="project" value="TreeGrafter"/>
</dbReference>
<dbReference type="FunFam" id="3.90.1530.30:FF:000001">
    <property type="entry name" value="Chromosome partitioning protein ParB"/>
    <property type="match status" value="1"/>
</dbReference>
<dbReference type="InterPro" id="IPR036086">
    <property type="entry name" value="ParB/Sulfiredoxin_sf"/>
</dbReference>
<evidence type="ECO:0000313" key="7">
    <source>
        <dbReference type="EMBL" id="MQM71898.1"/>
    </source>
</evidence>
<proteinExistence type="inferred from homology"/>
<dbReference type="Pfam" id="PF23552">
    <property type="entry name" value="ParB_C"/>
    <property type="match status" value="1"/>
</dbReference>
<comment type="caution">
    <text evidence="7">The sequence shown here is derived from an EMBL/GenBank/DDBJ whole genome shotgun (WGS) entry which is preliminary data.</text>
</comment>
<dbReference type="Gene3D" id="3.90.1530.30">
    <property type="match status" value="1"/>
</dbReference>
<dbReference type="GO" id="GO:0009295">
    <property type="term" value="C:nucleoid"/>
    <property type="evidence" value="ECO:0007669"/>
    <property type="project" value="UniProtKB-SubCell"/>
</dbReference>
<evidence type="ECO:0000256" key="1">
    <source>
        <dbReference type="ARBA" id="ARBA00004453"/>
    </source>
</evidence>
<dbReference type="SUPFAM" id="SSF110849">
    <property type="entry name" value="ParB/Sulfiredoxin"/>
    <property type="match status" value="1"/>
</dbReference>
<reference evidence="7" key="1">
    <citation type="journal article" date="2020" name="Appl. Environ. Microbiol.">
        <title>Medium-Chain Fatty Acid Synthesis by 'Candidatus Weimeria bifida' gen. nov., sp. nov., and 'Candidatus Pseudoramibacter fermentans' sp. nov.</title>
        <authorList>
            <person name="Scarborough M.J."/>
            <person name="Myers K.S."/>
            <person name="Donohue T.J."/>
            <person name="Noguera D.R."/>
        </authorList>
    </citation>
    <scope>NUCLEOTIDE SEQUENCE</scope>
    <source>
        <strain evidence="7">EUB1.1</strain>
    </source>
</reference>
<feature type="domain" description="ParB-like N-terminal" evidence="6">
    <location>
        <begin position="47"/>
        <end position="136"/>
    </location>
</feature>
<sequence length="300" mass="33571">MSSKKHHNGLGKGLAALISDDIHFDENGGLEEAQSESNSHQNGQLIVELPIGKIRPNRDQPRKHFDQRALEELAASIKEHGVLQPLVVKQEQGAYTIIAGERRWRAATLAGLDTVPVVVKDMSDREVVEIALIENVQREDLNPIEEAMAFEQLAKHYNLTQGEIGIRIGKSRAAVTNVMRLLKLPVSVRKMVLNNQLSGGHARALLGLDDAETMASLAQKAVERNWSVREMEDQVRRLKNPRQKKEKKPKDPYLIDVEDQLRNHLGTSVTLTPKNKKGSGKITIDYSSTDELNRILDLLK</sequence>
<keyword evidence="4" id="KW-0238">DNA-binding</keyword>
<evidence type="ECO:0000256" key="3">
    <source>
        <dbReference type="ARBA" id="ARBA00022829"/>
    </source>
</evidence>
<dbReference type="InterPro" id="IPR050336">
    <property type="entry name" value="Chromosome_partition/occlusion"/>
</dbReference>
<dbReference type="Pfam" id="PF02195">
    <property type="entry name" value="ParB_N"/>
    <property type="match status" value="1"/>
</dbReference>
<feature type="region of interest" description="Disordered" evidence="5">
    <location>
        <begin position="233"/>
        <end position="252"/>
    </location>
</feature>
<dbReference type="GO" id="GO:0003677">
    <property type="term" value="F:DNA binding"/>
    <property type="evidence" value="ECO:0007669"/>
    <property type="project" value="UniProtKB-KW"/>
</dbReference>
<evidence type="ECO:0000256" key="5">
    <source>
        <dbReference type="SAM" id="MobiDB-lite"/>
    </source>
</evidence>
<dbReference type="GO" id="GO:0007059">
    <property type="term" value="P:chromosome segregation"/>
    <property type="evidence" value="ECO:0007669"/>
    <property type="project" value="UniProtKB-KW"/>
</dbReference>
<dbReference type="CDD" id="cd16393">
    <property type="entry name" value="SPO0J_N"/>
    <property type="match status" value="1"/>
</dbReference>
<dbReference type="SMART" id="SM00470">
    <property type="entry name" value="ParB"/>
    <property type="match status" value="1"/>
</dbReference>
<name>A0A6L5GP59_9FIRM</name>
<dbReference type="FunFam" id="1.10.10.2830:FF:000001">
    <property type="entry name" value="Chromosome partitioning protein ParB"/>
    <property type="match status" value="1"/>
</dbReference>
<dbReference type="AlphaFoldDB" id="A0A6L5GP59"/>
<dbReference type="Proteomes" id="UP000473648">
    <property type="component" value="Unassembled WGS sequence"/>
</dbReference>
<gene>
    <name evidence="7" type="ORF">FRC53_00370</name>
</gene>
<dbReference type="NCBIfam" id="TIGR00180">
    <property type="entry name" value="parB_part"/>
    <property type="match status" value="1"/>
</dbReference>
<dbReference type="InterPro" id="IPR003115">
    <property type="entry name" value="ParB_N"/>
</dbReference>
<dbReference type="SUPFAM" id="SSF109709">
    <property type="entry name" value="KorB DNA-binding domain-like"/>
    <property type="match status" value="1"/>
</dbReference>
<dbReference type="InterPro" id="IPR004437">
    <property type="entry name" value="ParB/RepB/Spo0J"/>
</dbReference>
<organism evidence="7 8">
    <name type="scientific">Candidatus Pseudoramibacter fermentans</name>
    <dbReference type="NCBI Taxonomy" id="2594427"/>
    <lineage>
        <taxon>Bacteria</taxon>
        <taxon>Bacillati</taxon>
        <taxon>Bacillota</taxon>
        <taxon>Clostridia</taxon>
        <taxon>Eubacteriales</taxon>
        <taxon>Eubacteriaceae</taxon>
        <taxon>Pseudoramibacter</taxon>
    </lineage>
</organism>
<dbReference type="Pfam" id="PF17762">
    <property type="entry name" value="HTH_ParB"/>
    <property type="match status" value="1"/>
</dbReference>
<dbReference type="Gene3D" id="1.10.10.2830">
    <property type="match status" value="1"/>
</dbReference>